<evidence type="ECO:0000256" key="1">
    <source>
        <dbReference type="ARBA" id="ARBA00022679"/>
    </source>
</evidence>
<keyword evidence="2" id="KW-0548">Nucleotidyltransferase</keyword>
<evidence type="ECO:0000313" key="5">
    <source>
        <dbReference type="Proteomes" id="UP000002209"/>
    </source>
</evidence>
<name>C1ABB9_GEMAT</name>
<evidence type="ECO:0000313" key="4">
    <source>
        <dbReference type="EMBL" id="BAH39525.1"/>
    </source>
</evidence>
<dbReference type="AlphaFoldDB" id="C1ABB9"/>
<dbReference type="STRING" id="379066.GAU_2483"/>
<keyword evidence="5" id="KW-1185">Reference proteome</keyword>
<protein>
    <submittedName>
        <fullName evidence="4">Hexose-phosphate nucleotidyltransferase</fullName>
    </submittedName>
</protein>
<dbReference type="Gene3D" id="3.90.550.10">
    <property type="entry name" value="Spore Coat Polysaccharide Biosynthesis Protein SpsA, Chain A"/>
    <property type="match status" value="1"/>
</dbReference>
<dbReference type="Pfam" id="PF00483">
    <property type="entry name" value="NTP_transferase"/>
    <property type="match status" value="1"/>
</dbReference>
<dbReference type="eggNOG" id="COG1209">
    <property type="taxonomic scope" value="Bacteria"/>
</dbReference>
<dbReference type="EMBL" id="AP009153">
    <property type="protein sequence ID" value="BAH39525.1"/>
    <property type="molecule type" value="Genomic_DNA"/>
</dbReference>
<dbReference type="InterPro" id="IPR050065">
    <property type="entry name" value="GlmU-like"/>
</dbReference>
<dbReference type="InterPro" id="IPR005835">
    <property type="entry name" value="NTP_transferase_dom"/>
</dbReference>
<dbReference type="InterPro" id="IPR029044">
    <property type="entry name" value="Nucleotide-diphossugar_trans"/>
</dbReference>
<feature type="domain" description="Nucleotidyl transferase" evidence="3">
    <location>
        <begin position="45"/>
        <end position="235"/>
    </location>
</feature>
<sequence length="269" mass="28830">MPIRTAVIMARGLGTRMRRADASAALNSEQDAAASTGTKGLIPIRRPFLEYLVSALADAGIEQVVLVVGPAPDPIRAHFTTSPPRRVTMAYAEQPVPIGTADAVVRAAAVVNEPAFLVLNADNYYPVAAYAALAAESRAGTVAFDRDVLVRDGNIDADRVRAYAVLDVGDDETLRGIVEKPGDHLDIDSEAARWVGMNLWAITPPIVDACRRVPQSARGEFELPEAVALALHEGADIRAIRMSAPVLDLSQRRDIASVTARLLHIEPKT</sequence>
<dbReference type="SUPFAM" id="SSF53448">
    <property type="entry name" value="Nucleotide-diphospho-sugar transferases"/>
    <property type="match status" value="1"/>
</dbReference>
<dbReference type="KEGG" id="gau:GAU_2483"/>
<evidence type="ECO:0000259" key="3">
    <source>
        <dbReference type="Pfam" id="PF00483"/>
    </source>
</evidence>
<dbReference type="Proteomes" id="UP000002209">
    <property type="component" value="Chromosome"/>
</dbReference>
<proteinExistence type="predicted"/>
<organism evidence="4 5">
    <name type="scientific">Gemmatimonas aurantiaca (strain DSM 14586 / JCM 11422 / NBRC 100505 / T-27)</name>
    <dbReference type="NCBI Taxonomy" id="379066"/>
    <lineage>
        <taxon>Bacteria</taxon>
        <taxon>Pseudomonadati</taxon>
        <taxon>Gemmatimonadota</taxon>
        <taxon>Gemmatimonadia</taxon>
        <taxon>Gemmatimonadales</taxon>
        <taxon>Gemmatimonadaceae</taxon>
        <taxon>Gemmatimonas</taxon>
    </lineage>
</organism>
<accession>C1ABB9</accession>
<gene>
    <name evidence="4" type="ordered locus">GAU_2483</name>
</gene>
<evidence type="ECO:0000256" key="2">
    <source>
        <dbReference type="ARBA" id="ARBA00022695"/>
    </source>
</evidence>
<dbReference type="PANTHER" id="PTHR43584:SF8">
    <property type="entry name" value="N-ACETYLMURAMATE ALPHA-1-PHOSPHATE URIDYLYLTRANSFERASE"/>
    <property type="match status" value="1"/>
</dbReference>
<keyword evidence="1 4" id="KW-0808">Transferase</keyword>
<reference evidence="5" key="1">
    <citation type="submission" date="2006-03" db="EMBL/GenBank/DDBJ databases">
        <title>Complete genome sequence of Gemmatimonas aurantiaca T-27 that represents a novel phylum Gemmatimonadetes.</title>
        <authorList>
            <person name="Takasaki K."/>
            <person name="Ichikawa N."/>
            <person name="Miura H."/>
            <person name="Matsushita S."/>
            <person name="Watanabe Y."/>
            <person name="Oguchi A."/>
            <person name="Ankai A."/>
            <person name="Yashiro I."/>
            <person name="Takahashi M."/>
            <person name="Terui Y."/>
            <person name="Fukui S."/>
            <person name="Yokoyama H."/>
            <person name="Tanikawa S."/>
            <person name="Hanada S."/>
            <person name="Kamagata Y."/>
            <person name="Fujita N."/>
        </authorList>
    </citation>
    <scope>NUCLEOTIDE SEQUENCE [LARGE SCALE GENOMIC DNA]</scope>
    <source>
        <strain evidence="5">T-27 / DSM 14586 / JCM 11422 / NBRC 100505</strain>
    </source>
</reference>
<dbReference type="PANTHER" id="PTHR43584">
    <property type="entry name" value="NUCLEOTIDYL TRANSFERASE"/>
    <property type="match status" value="1"/>
</dbReference>
<dbReference type="HOGENOM" id="CLU_029499_1_2_0"/>
<dbReference type="GO" id="GO:0016779">
    <property type="term" value="F:nucleotidyltransferase activity"/>
    <property type="evidence" value="ECO:0007669"/>
    <property type="project" value="UniProtKB-KW"/>
</dbReference>